<feature type="domain" description="F-box" evidence="1">
    <location>
        <begin position="1"/>
        <end position="45"/>
    </location>
</feature>
<sequence>MSLLSLSSDVLIIVINELDVKELVALSETCQALKTLVYDFGWANHIRLHPRDSYSLVKSLRTWSPRSQIRYHSLTDKAWASHKFAARPLSRPWQGKLQPLLAVNSTRLVVAAGHMLYSYVFTISTNENVAPGVQFECSYNLALATNVRRDITGLAFVPDGGLDRTVFVGFEHGALEKIFLPPAKYHQKDVHVGLSLRTPFDYHDGALIESLSASGNLLLSLSANGTAGLLDFSSESLTPHMLDLENRGWSTHLSTHSSSPYAAFGTSSDTPLVVHPITQSELSPTPSAILRPKSADEMFASAVYGITGTPP</sequence>
<proteinExistence type="predicted"/>
<dbReference type="AlphaFoldDB" id="A0A4Y9ZL02"/>
<protein>
    <recommendedName>
        <fullName evidence="1">F-box domain-containing protein</fullName>
    </recommendedName>
</protein>
<feature type="non-terminal residue" evidence="2">
    <location>
        <position position="311"/>
    </location>
</feature>
<dbReference type="PROSITE" id="PS50181">
    <property type="entry name" value="FBOX"/>
    <property type="match status" value="1"/>
</dbReference>
<evidence type="ECO:0000313" key="3">
    <source>
        <dbReference type="Proteomes" id="UP000298061"/>
    </source>
</evidence>
<dbReference type="Proteomes" id="UP000298061">
    <property type="component" value="Unassembled WGS sequence"/>
</dbReference>
<gene>
    <name evidence="2" type="ORF">EWM64_g9409</name>
</gene>
<dbReference type="SUPFAM" id="SSF50978">
    <property type="entry name" value="WD40 repeat-like"/>
    <property type="match status" value="1"/>
</dbReference>
<evidence type="ECO:0000313" key="2">
    <source>
        <dbReference type="EMBL" id="TFY74603.1"/>
    </source>
</evidence>
<comment type="caution">
    <text evidence="2">The sequence shown here is derived from an EMBL/GenBank/DDBJ whole genome shotgun (WGS) entry which is preliminary data.</text>
</comment>
<name>A0A4Y9ZL02_9AGAM</name>
<evidence type="ECO:0000259" key="1">
    <source>
        <dbReference type="PROSITE" id="PS50181"/>
    </source>
</evidence>
<dbReference type="OrthoDB" id="1259151at2759"/>
<reference evidence="2 3" key="1">
    <citation type="submission" date="2019-02" db="EMBL/GenBank/DDBJ databases">
        <title>Genome sequencing of the rare red list fungi Hericium alpestre (H. flagellum).</title>
        <authorList>
            <person name="Buettner E."/>
            <person name="Kellner H."/>
        </authorList>
    </citation>
    <scope>NUCLEOTIDE SEQUENCE [LARGE SCALE GENOMIC DNA]</scope>
    <source>
        <strain evidence="2 3">DSM 108284</strain>
    </source>
</reference>
<dbReference type="InterPro" id="IPR036322">
    <property type="entry name" value="WD40_repeat_dom_sf"/>
</dbReference>
<accession>A0A4Y9ZL02</accession>
<dbReference type="InterPro" id="IPR001810">
    <property type="entry name" value="F-box_dom"/>
</dbReference>
<keyword evidence="3" id="KW-1185">Reference proteome</keyword>
<dbReference type="Pfam" id="PF00646">
    <property type="entry name" value="F-box"/>
    <property type="match status" value="1"/>
</dbReference>
<dbReference type="EMBL" id="SFCI01001991">
    <property type="protein sequence ID" value="TFY74603.1"/>
    <property type="molecule type" value="Genomic_DNA"/>
</dbReference>
<organism evidence="2 3">
    <name type="scientific">Hericium alpestre</name>
    <dbReference type="NCBI Taxonomy" id="135208"/>
    <lineage>
        <taxon>Eukaryota</taxon>
        <taxon>Fungi</taxon>
        <taxon>Dikarya</taxon>
        <taxon>Basidiomycota</taxon>
        <taxon>Agaricomycotina</taxon>
        <taxon>Agaricomycetes</taxon>
        <taxon>Russulales</taxon>
        <taxon>Hericiaceae</taxon>
        <taxon>Hericium</taxon>
    </lineage>
</organism>